<comment type="caution">
    <text evidence="1">The sequence shown here is derived from an EMBL/GenBank/DDBJ whole genome shotgun (WGS) entry which is preliminary data.</text>
</comment>
<proteinExistence type="predicted"/>
<accession>A0A843XLB3</accession>
<dbReference type="Gene3D" id="3.40.50.720">
    <property type="entry name" value="NAD(P)-binding Rossmann-like Domain"/>
    <property type="match status" value="1"/>
</dbReference>
<dbReference type="InterPro" id="IPR035985">
    <property type="entry name" value="Ubiquitin-activating_enz"/>
</dbReference>
<dbReference type="OrthoDB" id="1708823at2759"/>
<evidence type="ECO:0000313" key="1">
    <source>
        <dbReference type="EMBL" id="MQM19981.1"/>
    </source>
</evidence>
<dbReference type="AlphaFoldDB" id="A0A843XLB3"/>
<organism evidence="1 2">
    <name type="scientific">Colocasia esculenta</name>
    <name type="common">Wild taro</name>
    <name type="synonym">Arum esculentum</name>
    <dbReference type="NCBI Taxonomy" id="4460"/>
    <lineage>
        <taxon>Eukaryota</taxon>
        <taxon>Viridiplantae</taxon>
        <taxon>Streptophyta</taxon>
        <taxon>Embryophyta</taxon>
        <taxon>Tracheophyta</taxon>
        <taxon>Spermatophyta</taxon>
        <taxon>Magnoliopsida</taxon>
        <taxon>Liliopsida</taxon>
        <taxon>Araceae</taxon>
        <taxon>Aroideae</taxon>
        <taxon>Colocasieae</taxon>
        <taxon>Colocasia</taxon>
    </lineage>
</organism>
<dbReference type="Proteomes" id="UP000652761">
    <property type="component" value="Unassembled WGS sequence"/>
</dbReference>
<keyword evidence="2" id="KW-1185">Reference proteome</keyword>
<protein>
    <submittedName>
        <fullName evidence="1">Uncharacterized protein</fullName>
    </submittedName>
</protein>
<reference evidence="1" key="1">
    <citation type="submission" date="2017-07" db="EMBL/GenBank/DDBJ databases">
        <title>Taro Niue Genome Assembly and Annotation.</title>
        <authorList>
            <person name="Atibalentja N."/>
            <person name="Keating K."/>
            <person name="Fields C.J."/>
        </authorList>
    </citation>
    <scope>NUCLEOTIDE SEQUENCE</scope>
    <source>
        <strain evidence="1">Niue_2</strain>
        <tissue evidence="1">Leaf</tissue>
    </source>
</reference>
<gene>
    <name evidence="1" type="ORF">Taro_052996</name>
</gene>
<dbReference type="SUPFAM" id="SSF69572">
    <property type="entry name" value="Activating enzymes of the ubiquitin-like proteins"/>
    <property type="match status" value="1"/>
</dbReference>
<dbReference type="EMBL" id="NMUH01009374">
    <property type="protein sequence ID" value="MQM19981.1"/>
    <property type="molecule type" value="Genomic_DNA"/>
</dbReference>
<name>A0A843XLB3_COLES</name>
<dbReference type="GO" id="GO:0008641">
    <property type="term" value="F:ubiquitin-like modifier activating enzyme activity"/>
    <property type="evidence" value="ECO:0007669"/>
    <property type="project" value="InterPro"/>
</dbReference>
<evidence type="ECO:0000313" key="2">
    <source>
        <dbReference type="Proteomes" id="UP000652761"/>
    </source>
</evidence>
<sequence>MAKALKPFTTGSGFETQNGGRGALWKEEVAQSGIDGEIWCSAVGFYILLRAVDRFEANYNRFPGVFDGYDTKFIPFRCNASALSEDLISEICRFGAAELHAVAAFVGGVASQEVIKLITQQFVPLSGTFIFNGIDHKSQVLPL</sequence>